<dbReference type="SUPFAM" id="SSF74942">
    <property type="entry name" value="YhbC-like, C-terminal domain"/>
    <property type="match status" value="1"/>
</dbReference>
<dbReference type="Gene3D" id="2.30.30.180">
    <property type="entry name" value="Ribosome maturation factor RimP, C-terminal domain"/>
    <property type="match status" value="1"/>
</dbReference>
<dbReference type="GO" id="GO:0006412">
    <property type="term" value="P:translation"/>
    <property type="evidence" value="ECO:0007669"/>
    <property type="project" value="TreeGrafter"/>
</dbReference>
<dbReference type="Pfam" id="PF02576">
    <property type="entry name" value="RimP_N"/>
    <property type="match status" value="1"/>
</dbReference>
<dbReference type="HAMAP" id="MF_01077">
    <property type="entry name" value="RimP"/>
    <property type="match status" value="1"/>
</dbReference>
<dbReference type="GO" id="GO:0000028">
    <property type="term" value="P:ribosomal small subunit assembly"/>
    <property type="evidence" value="ECO:0007669"/>
    <property type="project" value="TreeGrafter"/>
</dbReference>
<dbReference type="InterPro" id="IPR036847">
    <property type="entry name" value="RimP_C_sf"/>
</dbReference>
<keyword evidence="7" id="KW-1185">Reference proteome</keyword>
<dbReference type="InterPro" id="IPR035956">
    <property type="entry name" value="RimP_N_sf"/>
</dbReference>
<evidence type="ECO:0000256" key="1">
    <source>
        <dbReference type="ARBA" id="ARBA00022490"/>
    </source>
</evidence>
<dbReference type="PANTHER" id="PTHR33867">
    <property type="entry name" value="RIBOSOME MATURATION FACTOR RIMP"/>
    <property type="match status" value="1"/>
</dbReference>
<dbReference type="SUPFAM" id="SSF75420">
    <property type="entry name" value="YhbC-like, N-terminal domain"/>
    <property type="match status" value="1"/>
</dbReference>
<evidence type="ECO:0000313" key="6">
    <source>
        <dbReference type="EMBL" id="MBB2182878.1"/>
    </source>
</evidence>
<dbReference type="InterPro" id="IPR003728">
    <property type="entry name" value="Ribosome_maturation_RimP"/>
</dbReference>
<dbReference type="CDD" id="cd01734">
    <property type="entry name" value="YlxS_C"/>
    <property type="match status" value="1"/>
</dbReference>
<dbReference type="Proteomes" id="UP000574276">
    <property type="component" value="Unassembled WGS sequence"/>
</dbReference>
<dbReference type="InterPro" id="IPR028989">
    <property type="entry name" value="RimP_N"/>
</dbReference>
<evidence type="ECO:0000256" key="2">
    <source>
        <dbReference type="ARBA" id="ARBA00022517"/>
    </source>
</evidence>
<dbReference type="EMBL" id="JACEGA010000001">
    <property type="protein sequence ID" value="MBB2182878.1"/>
    <property type="molecule type" value="Genomic_DNA"/>
</dbReference>
<dbReference type="GO" id="GO:0005829">
    <property type="term" value="C:cytosol"/>
    <property type="evidence" value="ECO:0007669"/>
    <property type="project" value="TreeGrafter"/>
</dbReference>
<dbReference type="FunFam" id="3.30.300.70:FF:000001">
    <property type="entry name" value="Ribosome maturation factor RimP"/>
    <property type="match status" value="1"/>
</dbReference>
<keyword evidence="1 3" id="KW-0963">Cytoplasm</keyword>
<name>A0A839K0B7_9FIRM</name>
<sequence>MAKHEEYEQKTAKLLEPILEANHFELYDVEYVKEGGSWYLRAYIDKENGVTVDDCVLVSRELSDLLDQHDFISDSYVLEVSSPGLGRQLKKDKHFEKSIGEEVEIKLYKAVNKKKEFAGKLLSFDQKSITIELEDGTTMEILRSDIATARLTFDF</sequence>
<feature type="domain" description="Ribosome maturation factor RimP N-terminal" evidence="4">
    <location>
        <begin position="14"/>
        <end position="85"/>
    </location>
</feature>
<dbReference type="Pfam" id="PF17384">
    <property type="entry name" value="DUF150_C"/>
    <property type="match status" value="1"/>
</dbReference>
<evidence type="ECO:0000259" key="5">
    <source>
        <dbReference type="Pfam" id="PF17384"/>
    </source>
</evidence>
<keyword evidence="2 3" id="KW-0690">Ribosome biogenesis</keyword>
<comment type="caution">
    <text evidence="6">The sequence shown here is derived from an EMBL/GenBank/DDBJ whole genome shotgun (WGS) entry which is preliminary data.</text>
</comment>
<dbReference type="RefSeq" id="WP_228352567.1">
    <property type="nucleotide sequence ID" value="NZ_JACEGA010000001.1"/>
</dbReference>
<comment type="similarity">
    <text evidence="3">Belongs to the RimP family.</text>
</comment>
<evidence type="ECO:0000256" key="3">
    <source>
        <dbReference type="HAMAP-Rule" id="MF_01077"/>
    </source>
</evidence>
<accession>A0A839K0B7</accession>
<dbReference type="Gene3D" id="3.30.300.70">
    <property type="entry name" value="RimP-like superfamily, N-terminal"/>
    <property type="match status" value="1"/>
</dbReference>
<proteinExistence type="inferred from homology"/>
<evidence type="ECO:0000313" key="7">
    <source>
        <dbReference type="Proteomes" id="UP000574276"/>
    </source>
</evidence>
<reference evidence="6 7" key="1">
    <citation type="submission" date="2020-07" db="EMBL/GenBank/DDBJ databases">
        <title>Characterization and genome sequencing of isolate MD1, a novel member within the family Lachnospiraceae.</title>
        <authorList>
            <person name="Rettenmaier R."/>
            <person name="Di Bello L."/>
            <person name="Zinser C."/>
            <person name="Scheitz K."/>
            <person name="Liebl W."/>
            <person name="Zverlov V."/>
        </authorList>
    </citation>
    <scope>NUCLEOTIDE SEQUENCE [LARGE SCALE GENOMIC DNA]</scope>
    <source>
        <strain evidence="6 7">MD1</strain>
    </source>
</reference>
<comment type="function">
    <text evidence="3">Required for maturation of 30S ribosomal subunits.</text>
</comment>
<dbReference type="InterPro" id="IPR028998">
    <property type="entry name" value="RimP_C"/>
</dbReference>
<comment type="subcellular location">
    <subcellularLocation>
        <location evidence="3">Cytoplasm</location>
    </subcellularLocation>
</comment>
<organism evidence="6 7">
    <name type="scientific">Variimorphobacter saccharofermentans</name>
    <dbReference type="NCBI Taxonomy" id="2755051"/>
    <lineage>
        <taxon>Bacteria</taxon>
        <taxon>Bacillati</taxon>
        <taxon>Bacillota</taxon>
        <taxon>Clostridia</taxon>
        <taxon>Lachnospirales</taxon>
        <taxon>Lachnospiraceae</taxon>
        <taxon>Variimorphobacter</taxon>
    </lineage>
</organism>
<dbReference type="PANTHER" id="PTHR33867:SF1">
    <property type="entry name" value="RIBOSOME MATURATION FACTOR RIMP"/>
    <property type="match status" value="1"/>
</dbReference>
<protein>
    <recommendedName>
        <fullName evidence="3">Ribosome maturation factor RimP</fullName>
    </recommendedName>
</protein>
<feature type="domain" description="Ribosome maturation factor RimP C-terminal" evidence="5">
    <location>
        <begin position="89"/>
        <end position="155"/>
    </location>
</feature>
<evidence type="ECO:0000259" key="4">
    <source>
        <dbReference type="Pfam" id="PF02576"/>
    </source>
</evidence>
<dbReference type="AlphaFoldDB" id="A0A839K0B7"/>
<gene>
    <name evidence="3" type="primary">rimP</name>
    <name evidence="6" type="ORF">H0486_08315</name>
</gene>